<dbReference type="InterPro" id="IPR031803">
    <property type="entry name" value="BAT_GAF/HTH-assoc"/>
</dbReference>
<keyword evidence="1" id="KW-0805">Transcription regulation</keyword>
<reference evidence="5 6" key="1">
    <citation type="journal article" date="2014" name="PLoS Genet.">
        <title>Phylogenetically driven sequencing of extremely halophilic archaea reveals strategies for static and dynamic osmo-response.</title>
        <authorList>
            <person name="Becker E.A."/>
            <person name="Seitzer P.M."/>
            <person name="Tritt A."/>
            <person name="Larsen D."/>
            <person name="Krusor M."/>
            <person name="Yao A.I."/>
            <person name="Wu D."/>
            <person name="Madern D."/>
            <person name="Eisen J.A."/>
            <person name="Darling A.E."/>
            <person name="Facciotti M.T."/>
        </authorList>
    </citation>
    <scope>NUCLEOTIDE SEQUENCE [LARGE SCALE GENOMIC DNA]</scope>
    <source>
        <strain evidence="5 6">JCM 13560</strain>
    </source>
</reference>
<evidence type="ECO:0000259" key="4">
    <source>
        <dbReference type="Pfam" id="PF15915"/>
    </source>
</evidence>
<evidence type="ECO:0000313" key="6">
    <source>
        <dbReference type="Proteomes" id="UP000011575"/>
    </source>
</evidence>
<keyword evidence="2" id="KW-0804">Transcription</keyword>
<accession>M0PIG2</accession>
<dbReference type="InterPro" id="IPR007050">
    <property type="entry name" value="HTH_bacterioopsin"/>
</dbReference>
<comment type="caution">
    <text evidence="5">The sequence shown here is derived from an EMBL/GenBank/DDBJ whole genome shotgun (WGS) entry which is preliminary data.</text>
</comment>
<dbReference type="OrthoDB" id="156233at2157"/>
<sequence length="218" mass="23633">MTVFANVELSPTDPALGSLADTGTDSAYRVPLVLRSDSSIVLYALFGDGYSASAVETLRDSESVTSAQVVDHVGNSRLVSITLPLRSARGIGTLAKSDVEIVEAVGTSETWLFRVRAPDRDSLRELAERCEREPDTVRVGRVYEQISGPERVESVLTPQQETALRTAGDAGYFRVPRETSLGELSEELAVSDSAVSQRLRRGTDALLSAVFGTRDRDR</sequence>
<dbReference type="AlphaFoldDB" id="M0PIG2"/>
<dbReference type="EMBL" id="AOJI01000013">
    <property type="protein sequence ID" value="EMA69713.1"/>
    <property type="molecule type" value="Genomic_DNA"/>
</dbReference>
<dbReference type="Pfam" id="PF15915">
    <property type="entry name" value="BAT"/>
    <property type="match status" value="1"/>
</dbReference>
<dbReference type="PANTHER" id="PTHR34236:SF1">
    <property type="entry name" value="DIMETHYL SULFOXIDE REDUCTASE TRANSCRIPTIONAL ACTIVATOR"/>
    <property type="match status" value="1"/>
</dbReference>
<proteinExistence type="predicted"/>
<keyword evidence="6" id="KW-1185">Reference proteome</keyword>
<dbReference type="RefSeq" id="WP_007998271.1">
    <property type="nucleotide sequence ID" value="NZ_AOJI01000013.1"/>
</dbReference>
<evidence type="ECO:0000256" key="2">
    <source>
        <dbReference type="ARBA" id="ARBA00023163"/>
    </source>
</evidence>
<evidence type="ECO:0000259" key="3">
    <source>
        <dbReference type="Pfam" id="PF04967"/>
    </source>
</evidence>
<organism evidence="5 6">
    <name type="scientific">Halorubrum aidingense JCM 13560</name>
    <dbReference type="NCBI Taxonomy" id="1230454"/>
    <lineage>
        <taxon>Archaea</taxon>
        <taxon>Methanobacteriati</taxon>
        <taxon>Methanobacteriota</taxon>
        <taxon>Stenosarchaea group</taxon>
        <taxon>Halobacteria</taxon>
        <taxon>Halobacteriales</taxon>
        <taxon>Haloferacaceae</taxon>
        <taxon>Halorubrum</taxon>
    </lineage>
</organism>
<dbReference type="PATRIC" id="fig|1230454.4.peg.467"/>
<feature type="domain" description="HTH bat-type" evidence="3">
    <location>
        <begin position="156"/>
        <end position="203"/>
    </location>
</feature>
<name>M0PIG2_9EURY</name>
<dbReference type="Pfam" id="PF04967">
    <property type="entry name" value="HTH_10"/>
    <property type="match status" value="1"/>
</dbReference>
<evidence type="ECO:0000256" key="1">
    <source>
        <dbReference type="ARBA" id="ARBA00023015"/>
    </source>
</evidence>
<dbReference type="Proteomes" id="UP000011575">
    <property type="component" value="Unassembled WGS sequence"/>
</dbReference>
<dbReference type="STRING" id="1230454.C461_02261"/>
<dbReference type="PANTHER" id="PTHR34236">
    <property type="entry name" value="DIMETHYL SULFOXIDE REDUCTASE TRANSCRIPTIONAL ACTIVATOR"/>
    <property type="match status" value="1"/>
</dbReference>
<evidence type="ECO:0000313" key="5">
    <source>
        <dbReference type="EMBL" id="EMA69713.1"/>
    </source>
</evidence>
<gene>
    <name evidence="5" type="ORF">C461_02261</name>
</gene>
<feature type="domain" description="Bacterioopsin transcriptional activator GAF and HTH associated" evidence="4">
    <location>
        <begin position="30"/>
        <end position="137"/>
    </location>
</feature>
<protein>
    <submittedName>
        <fullName evidence="5">Bacterio-opsin activator HTH domain-containing protein</fullName>
    </submittedName>
</protein>